<feature type="transmembrane region" description="Helical" evidence="2">
    <location>
        <begin position="152"/>
        <end position="175"/>
    </location>
</feature>
<gene>
    <name evidence="3" type="ORF">HKI87_05g35290</name>
</gene>
<evidence type="ECO:0000313" key="4">
    <source>
        <dbReference type="Proteomes" id="UP001472866"/>
    </source>
</evidence>
<evidence type="ECO:0000256" key="2">
    <source>
        <dbReference type="SAM" id="Phobius"/>
    </source>
</evidence>
<dbReference type="Proteomes" id="UP001472866">
    <property type="component" value="Chromosome 05"/>
</dbReference>
<accession>A0AAX4P7R6</accession>
<keyword evidence="2" id="KW-0472">Membrane</keyword>
<feature type="compositionally biased region" description="Low complexity" evidence="1">
    <location>
        <begin position="94"/>
        <end position="118"/>
    </location>
</feature>
<evidence type="ECO:0000256" key="1">
    <source>
        <dbReference type="SAM" id="MobiDB-lite"/>
    </source>
</evidence>
<protein>
    <submittedName>
        <fullName evidence="3">Uncharacterized protein</fullName>
    </submittedName>
</protein>
<dbReference type="PANTHER" id="PTHR37768">
    <property type="entry name" value="OS06G0694800 PROTEIN"/>
    <property type="match status" value="1"/>
</dbReference>
<sequence length="200" mass="21353">MATTTTTTMMSRKVTVVRAASGARCARRCAPPRARSEGNDADRVHGGGQTSQTHTQRKTMPDVVQKVLVAAACGVLLSSTALPEESWAARSGGRVGGRAFRSAPRPRAAPRSSPRMRSGGVGGGAVYTAPPLVGGYGYGRGYGFNSFFAPPIFFFNPFGSIFQIFLLFVAVQAVLSFGENFRTKNGSFKDDEDDDEDIFD</sequence>
<feature type="region of interest" description="Disordered" evidence="1">
    <location>
        <begin position="94"/>
        <end position="121"/>
    </location>
</feature>
<dbReference type="EMBL" id="CP151505">
    <property type="protein sequence ID" value="WZN61993.1"/>
    <property type="molecule type" value="Genomic_DNA"/>
</dbReference>
<keyword evidence="2" id="KW-1133">Transmembrane helix</keyword>
<feature type="region of interest" description="Disordered" evidence="1">
    <location>
        <begin position="27"/>
        <end position="60"/>
    </location>
</feature>
<keyword evidence="4" id="KW-1185">Reference proteome</keyword>
<name>A0AAX4P7R6_9CHLO</name>
<dbReference type="AlphaFoldDB" id="A0AAX4P7R6"/>
<dbReference type="PANTHER" id="PTHR37768:SF2">
    <property type="entry name" value="OS06G0694800 PROTEIN"/>
    <property type="match status" value="1"/>
</dbReference>
<reference evidence="3 4" key="1">
    <citation type="submission" date="2024-03" db="EMBL/GenBank/DDBJ databases">
        <title>Complete genome sequence of the green alga Chloropicon roscoffensis RCC1871.</title>
        <authorList>
            <person name="Lemieux C."/>
            <person name="Pombert J.-F."/>
            <person name="Otis C."/>
            <person name="Turmel M."/>
        </authorList>
    </citation>
    <scope>NUCLEOTIDE SEQUENCE [LARGE SCALE GENOMIC DNA]</scope>
    <source>
        <strain evidence="3 4">RCC1871</strain>
    </source>
</reference>
<evidence type="ECO:0000313" key="3">
    <source>
        <dbReference type="EMBL" id="WZN61993.1"/>
    </source>
</evidence>
<keyword evidence="2" id="KW-0812">Transmembrane</keyword>
<organism evidence="3 4">
    <name type="scientific">Chloropicon roscoffensis</name>
    <dbReference type="NCBI Taxonomy" id="1461544"/>
    <lineage>
        <taxon>Eukaryota</taxon>
        <taxon>Viridiplantae</taxon>
        <taxon>Chlorophyta</taxon>
        <taxon>Chloropicophyceae</taxon>
        <taxon>Chloropicales</taxon>
        <taxon>Chloropicaceae</taxon>
        <taxon>Chloropicon</taxon>
    </lineage>
</organism>
<proteinExistence type="predicted"/>
<feature type="compositionally biased region" description="Basic and acidic residues" evidence="1">
    <location>
        <begin position="34"/>
        <end position="45"/>
    </location>
</feature>